<dbReference type="PROSITE" id="PS51257">
    <property type="entry name" value="PROKAR_LIPOPROTEIN"/>
    <property type="match status" value="1"/>
</dbReference>
<protein>
    <recommendedName>
        <fullName evidence="4">Lipoprotein</fullName>
    </recommendedName>
</protein>
<keyword evidence="3" id="KW-1185">Reference proteome</keyword>
<proteinExistence type="predicted"/>
<keyword evidence="1" id="KW-0732">Signal</keyword>
<dbReference type="OrthoDB" id="9796958at2"/>
<evidence type="ECO:0000313" key="3">
    <source>
        <dbReference type="Proteomes" id="UP000321764"/>
    </source>
</evidence>
<gene>
    <name evidence="2" type="ORF">FME95_08940</name>
</gene>
<accession>A0A5C8ZCK4</accession>
<feature type="chain" id="PRO_5022816595" description="Lipoprotein" evidence="1">
    <location>
        <begin position="24"/>
        <end position="164"/>
    </location>
</feature>
<dbReference type="Proteomes" id="UP000321764">
    <property type="component" value="Unassembled WGS sequence"/>
</dbReference>
<organism evidence="2 3">
    <name type="scientific">Reinekea thalattae</name>
    <dbReference type="NCBI Taxonomy" id="2593301"/>
    <lineage>
        <taxon>Bacteria</taxon>
        <taxon>Pseudomonadati</taxon>
        <taxon>Pseudomonadota</taxon>
        <taxon>Gammaproteobacteria</taxon>
        <taxon>Oceanospirillales</taxon>
        <taxon>Saccharospirillaceae</taxon>
        <taxon>Reinekea</taxon>
    </lineage>
</organism>
<sequence length="164" mass="18771">MKTKRWLQYSGAFISLMFLIGCATTSSESMQRSWNKVQAEKKSPLRLVVDHSQSNSQSVVYVQDWAGKPGETAMSEEYQHEVAFLVINQLCGYGEQEFIEARIVNHFQTRWQEVWLFHDPASAREDKVSGLTLYFQQSAGSETIEMELFGDCHTGKRDSLSFSQ</sequence>
<dbReference type="RefSeq" id="WP_147714045.1">
    <property type="nucleotide sequence ID" value="NZ_VKAD01000001.1"/>
</dbReference>
<evidence type="ECO:0000313" key="2">
    <source>
        <dbReference type="EMBL" id="TXR54646.1"/>
    </source>
</evidence>
<evidence type="ECO:0008006" key="4">
    <source>
        <dbReference type="Google" id="ProtNLM"/>
    </source>
</evidence>
<feature type="signal peptide" evidence="1">
    <location>
        <begin position="1"/>
        <end position="23"/>
    </location>
</feature>
<reference evidence="2 3" key="1">
    <citation type="submission" date="2019-07" db="EMBL/GenBank/DDBJ databases">
        <title>Reinekea sp. strain SSH23 genome sequencing and assembly.</title>
        <authorList>
            <person name="Kim I."/>
        </authorList>
    </citation>
    <scope>NUCLEOTIDE SEQUENCE [LARGE SCALE GENOMIC DNA]</scope>
    <source>
        <strain evidence="2 3">SSH23</strain>
    </source>
</reference>
<name>A0A5C8ZCK4_9GAMM</name>
<comment type="caution">
    <text evidence="2">The sequence shown here is derived from an EMBL/GenBank/DDBJ whole genome shotgun (WGS) entry which is preliminary data.</text>
</comment>
<evidence type="ECO:0000256" key="1">
    <source>
        <dbReference type="SAM" id="SignalP"/>
    </source>
</evidence>
<dbReference type="EMBL" id="VKAD01000001">
    <property type="protein sequence ID" value="TXR54646.1"/>
    <property type="molecule type" value="Genomic_DNA"/>
</dbReference>
<dbReference type="AlphaFoldDB" id="A0A5C8ZCK4"/>